<reference evidence="1 2" key="1">
    <citation type="submission" date="2019-03" db="EMBL/GenBank/DDBJ databases">
        <title>San Antonio Military Medical Center submission to MRSN (WRAIR), pending publication.</title>
        <authorList>
            <person name="Blyth D.M."/>
            <person name="Mccarthy S.L."/>
            <person name="Schall S.E."/>
            <person name="Stam J.A."/>
            <person name="Ong A.C."/>
            <person name="Mcgann P.T."/>
        </authorList>
    </citation>
    <scope>NUCLEOTIDE SEQUENCE [LARGE SCALE GENOMIC DNA]</scope>
    <source>
        <strain evidence="1 2">MRSN571793</strain>
    </source>
</reference>
<dbReference type="Gene3D" id="1.10.30.50">
    <property type="match status" value="1"/>
</dbReference>
<keyword evidence="2" id="KW-1185">Reference proteome</keyword>
<dbReference type="EMBL" id="SOML01000004">
    <property type="protein sequence ID" value="TFD96708.1"/>
    <property type="molecule type" value="Genomic_DNA"/>
</dbReference>
<dbReference type="AlphaFoldDB" id="A0A4Y8L3Q7"/>
<accession>A0A4Y8L3Q7</accession>
<proteinExistence type="predicted"/>
<protein>
    <recommendedName>
        <fullName evidence="3">HNH endonuclease</fullName>
    </recommendedName>
</protein>
<comment type="caution">
    <text evidence="1">The sequence shown here is derived from an EMBL/GenBank/DDBJ whole genome shotgun (WGS) entry which is preliminary data.</text>
</comment>
<name>A0A4Y8L3Q7_9BACT</name>
<evidence type="ECO:0000313" key="1">
    <source>
        <dbReference type="EMBL" id="TFD96708.1"/>
    </source>
</evidence>
<dbReference type="Proteomes" id="UP000297861">
    <property type="component" value="Unassembled WGS sequence"/>
</dbReference>
<evidence type="ECO:0008006" key="3">
    <source>
        <dbReference type="Google" id="ProtNLM"/>
    </source>
</evidence>
<gene>
    <name evidence="1" type="ORF">E2605_07765</name>
</gene>
<dbReference type="OrthoDB" id="9779761at2"/>
<organism evidence="1 2">
    <name type="scientific">Dysgonomonas capnocytophagoides</name>
    <dbReference type="NCBI Taxonomy" id="45254"/>
    <lineage>
        <taxon>Bacteria</taxon>
        <taxon>Pseudomonadati</taxon>
        <taxon>Bacteroidota</taxon>
        <taxon>Bacteroidia</taxon>
        <taxon>Bacteroidales</taxon>
        <taxon>Dysgonomonadaceae</taxon>
        <taxon>Dysgonomonas</taxon>
    </lineage>
</organism>
<dbReference type="RefSeq" id="WP_134436031.1">
    <property type="nucleotide sequence ID" value="NZ_JBEBQM010000121.1"/>
</dbReference>
<evidence type="ECO:0000313" key="2">
    <source>
        <dbReference type="Proteomes" id="UP000297861"/>
    </source>
</evidence>
<sequence>MAIKKVSKKQAQKNRELAKIKRSLAPFCFICGKQGNDLMHLLPKLRYPEHYLNPLNLVIGCRSCHNSYDNDLLFRQQQTKIFERICEFDEQGAINYFRL</sequence>